<evidence type="ECO:0000256" key="2">
    <source>
        <dbReference type="ARBA" id="ARBA00022737"/>
    </source>
</evidence>
<dbReference type="PANTHER" id="PTHR47186">
    <property type="entry name" value="LEUCINE-RICH REPEAT-CONTAINING PROTEIN 57"/>
    <property type="match status" value="1"/>
</dbReference>
<evidence type="ECO:0000259" key="3">
    <source>
        <dbReference type="Pfam" id="PF23598"/>
    </source>
</evidence>
<dbReference type="AlphaFoldDB" id="A0AAD1ZJA5"/>
<dbReference type="GO" id="GO:0006952">
    <property type="term" value="P:defense response"/>
    <property type="evidence" value="ECO:0007669"/>
    <property type="project" value="UniProtKB-ARBA"/>
</dbReference>
<dbReference type="PROSITE" id="PS51450">
    <property type="entry name" value="LRR"/>
    <property type="match status" value="1"/>
</dbReference>
<keyword evidence="1" id="KW-0433">Leucine-rich repeat</keyword>
<keyword evidence="5" id="KW-1185">Reference proteome</keyword>
<keyword evidence="2" id="KW-0677">Repeat</keyword>
<dbReference type="InterPro" id="IPR055414">
    <property type="entry name" value="LRR_R13L4/SHOC2-like"/>
</dbReference>
<gene>
    <name evidence="4" type="ORF">FPE_LOCUS15467</name>
</gene>
<dbReference type="SUPFAM" id="SSF52058">
    <property type="entry name" value="L domain-like"/>
    <property type="match status" value="2"/>
</dbReference>
<sequence length="570" mass="64044">MKSLQELLADRTTIDELPETIFRLTCLEKLSLNHCKSLKRLPKSIEKLNSLRELSLLGSALEELPDSIGFLGNLEILNLMWCESLIAIPDSIGNLKSFTELLLNGSSIEVIPASVGSLYYLKALSVGDCKRLHTLPVTIEGLSSMLAFQLDRTLITGLPHQIEFLKSLQKLEIEDCKNLSTLPESIANLSALHTLILNKAVIIELPESIGLLENLIVLRLNQCKKLCKLPASFGKLKNLYHLFMEETAITELPETFGMLHNLRTLKMAKKPYGQAPQISLISEPATSANSEVLPSSFSNLSSLVEFNARAWKIFGKIPDDFEKLLSLEILNLSHNDFHSLPSDMKPLRVFKKLDLSHCKLLKVLSPLPESLQELNAANCTSLESISDLSNLKYLIEIEFTNCEKLMDLPGVEKLMSLIRLYMGGCSYRASAVIRKLDKVALRNLYNLCVPGSEIPDWFTRDELCFSRKKNEAIRSVIIAVVVSKNSQINQDSTLDELPVIAEIEAKILRVTIAVYSGAMNLRGIPNTEDDQLYLCRYPDYHPLVSILENDDKLQVVRRNPQFDPRIMLKK</sequence>
<name>A0AAD1ZJA5_9LAMI</name>
<dbReference type="PANTHER" id="PTHR47186:SF45">
    <property type="entry name" value="DISEASE RESISTANCE RPP13-LIKE PROTEIN 1"/>
    <property type="match status" value="1"/>
</dbReference>
<evidence type="ECO:0000313" key="5">
    <source>
        <dbReference type="Proteomes" id="UP000834106"/>
    </source>
</evidence>
<dbReference type="Gene3D" id="3.80.10.10">
    <property type="entry name" value="Ribonuclease Inhibitor"/>
    <property type="match status" value="2"/>
</dbReference>
<protein>
    <recommendedName>
        <fullName evidence="3">Disease resistance R13L4/SHOC-2-like LRR domain-containing protein</fullName>
    </recommendedName>
</protein>
<dbReference type="Pfam" id="PF00560">
    <property type="entry name" value="LRR_1"/>
    <property type="match status" value="1"/>
</dbReference>
<dbReference type="Proteomes" id="UP000834106">
    <property type="component" value="Chromosome 9"/>
</dbReference>
<dbReference type="Pfam" id="PF23598">
    <property type="entry name" value="LRR_14"/>
    <property type="match status" value="1"/>
</dbReference>
<accession>A0AAD1ZJA5</accession>
<dbReference type="EMBL" id="OU503044">
    <property type="protein sequence ID" value="CAI9768037.1"/>
    <property type="molecule type" value="Genomic_DNA"/>
</dbReference>
<dbReference type="InterPro" id="IPR003591">
    <property type="entry name" value="Leu-rich_rpt_typical-subtyp"/>
</dbReference>
<evidence type="ECO:0000256" key="1">
    <source>
        <dbReference type="ARBA" id="ARBA00022614"/>
    </source>
</evidence>
<reference evidence="4" key="1">
    <citation type="submission" date="2023-05" db="EMBL/GenBank/DDBJ databases">
        <authorList>
            <person name="Huff M."/>
        </authorList>
    </citation>
    <scope>NUCLEOTIDE SEQUENCE</scope>
</reference>
<feature type="domain" description="Disease resistance R13L4/SHOC-2-like LRR" evidence="3">
    <location>
        <begin position="178"/>
        <end position="266"/>
    </location>
</feature>
<proteinExistence type="predicted"/>
<dbReference type="GO" id="GO:0051707">
    <property type="term" value="P:response to other organism"/>
    <property type="evidence" value="ECO:0007669"/>
    <property type="project" value="UniProtKB-ARBA"/>
</dbReference>
<dbReference type="InterPro" id="IPR032675">
    <property type="entry name" value="LRR_dom_sf"/>
</dbReference>
<dbReference type="SMART" id="SM00369">
    <property type="entry name" value="LRR_TYP"/>
    <property type="match status" value="6"/>
</dbReference>
<organism evidence="4 5">
    <name type="scientific">Fraxinus pennsylvanica</name>
    <dbReference type="NCBI Taxonomy" id="56036"/>
    <lineage>
        <taxon>Eukaryota</taxon>
        <taxon>Viridiplantae</taxon>
        <taxon>Streptophyta</taxon>
        <taxon>Embryophyta</taxon>
        <taxon>Tracheophyta</taxon>
        <taxon>Spermatophyta</taxon>
        <taxon>Magnoliopsida</taxon>
        <taxon>eudicotyledons</taxon>
        <taxon>Gunneridae</taxon>
        <taxon>Pentapetalae</taxon>
        <taxon>asterids</taxon>
        <taxon>lamiids</taxon>
        <taxon>Lamiales</taxon>
        <taxon>Oleaceae</taxon>
        <taxon>Oleeae</taxon>
        <taxon>Fraxinus</taxon>
    </lineage>
</organism>
<dbReference type="InterPro" id="IPR001611">
    <property type="entry name" value="Leu-rich_rpt"/>
</dbReference>
<evidence type="ECO:0000313" key="4">
    <source>
        <dbReference type="EMBL" id="CAI9768037.1"/>
    </source>
</evidence>